<proteinExistence type="predicted"/>
<comment type="caution">
    <text evidence="1">The sequence shown here is derived from an EMBL/GenBank/DDBJ whole genome shotgun (WGS) entry which is preliminary data.</text>
</comment>
<keyword evidence="2" id="KW-1185">Reference proteome</keyword>
<dbReference type="Proteomes" id="UP000222564">
    <property type="component" value="Unassembled WGS sequence"/>
</dbReference>
<reference evidence="1 2" key="1">
    <citation type="submission" date="2013-09" db="EMBL/GenBank/DDBJ databases">
        <title>Biodegradation of hydrocarbons in the deep terrestrial subsurface : characterization of a microbial consortium composed of two Desulfotomaculum species originating from a deep geological formation.</title>
        <authorList>
            <person name="Aullo T."/>
            <person name="Berlendis S."/>
            <person name="Lascourreges J.-F."/>
            <person name="Dessort D."/>
            <person name="Saint-Laurent S."/>
            <person name="Schraauwers B."/>
            <person name="Mas J."/>
            <person name="Magot M."/>
            <person name="Ranchou-Peyruse A."/>
        </authorList>
    </citation>
    <scope>NUCLEOTIDE SEQUENCE [LARGE SCALE GENOMIC DNA]</scope>
    <source>
        <strain evidence="1 2">Bs107</strain>
    </source>
</reference>
<dbReference type="OrthoDB" id="1393305at2"/>
<protein>
    <submittedName>
        <fullName evidence="1">Uncharacterized protein</fullName>
    </submittedName>
</protein>
<organism evidence="1 2">
    <name type="scientific">Desulforamulus profundi</name>
    <dbReference type="NCBI Taxonomy" id="1383067"/>
    <lineage>
        <taxon>Bacteria</taxon>
        <taxon>Bacillati</taxon>
        <taxon>Bacillota</taxon>
        <taxon>Clostridia</taxon>
        <taxon>Eubacteriales</taxon>
        <taxon>Peptococcaceae</taxon>
        <taxon>Desulforamulus</taxon>
    </lineage>
</organism>
<gene>
    <name evidence="1" type="ORF">P378_16680</name>
</gene>
<name>A0A2C6MDH9_9FIRM</name>
<dbReference type="EMBL" id="AWQQ01000095">
    <property type="protein sequence ID" value="PHJ37336.1"/>
    <property type="molecule type" value="Genomic_DNA"/>
</dbReference>
<sequence length="478" mass="55178">MLKQEGTVQRSDLNLRIEYIGLETEIYQTDTYKFAIYCANYKGDFEELSKHFNYSIRQVGTNVVLTNRRPTDFLYRIDSIPLSDVVNGFRATCVTEGDLDNFIRSKFYDIDISRITIPKKGIDFEILIEVSKETEESQMEKMRGFLLDVDLGTDKIIVKYKNDNNNKQLEEDFPKINAESQGIKQYENSFKVMHLSLHKELPFTIAEADFWFERAEDIYTGKATRNDLPFYRGDSLKCFLDFSVFDNIDLRNVLLLYDTVYIALPIEERLARFLEQQSITPAELIDLVDMGKVVLLLPNLETRYDKKLLLEVYKRNPAAIVGRRGINTLLASYLAETKYQYERRLPGIYKIASDIYMKGVEQRESGVQNIARLIAWPITAAADSFRYLNQSSPMAVSNFGINNVIYDNIIKNDDQDKISFEFTVNSLSTHIAAALKATYFPFQQHGEDGSKYSDAGVSNILGDFLKLYWYDADNIQNH</sequence>
<accession>A0A2C6MDH9</accession>
<dbReference type="AlphaFoldDB" id="A0A2C6MDH9"/>
<evidence type="ECO:0000313" key="2">
    <source>
        <dbReference type="Proteomes" id="UP000222564"/>
    </source>
</evidence>
<dbReference type="RefSeq" id="WP_099083808.1">
    <property type="nucleotide sequence ID" value="NZ_AWQQ01000095.1"/>
</dbReference>
<evidence type="ECO:0000313" key="1">
    <source>
        <dbReference type="EMBL" id="PHJ37336.1"/>
    </source>
</evidence>